<evidence type="ECO:0000256" key="6">
    <source>
        <dbReference type="ARBA" id="ARBA00023287"/>
    </source>
</evidence>
<evidence type="ECO:0000256" key="2">
    <source>
        <dbReference type="ARBA" id="ARBA00007553"/>
    </source>
</evidence>
<dbReference type="GO" id="GO:0071555">
    <property type="term" value="P:cell wall organization"/>
    <property type="evidence" value="ECO:0007669"/>
    <property type="project" value="UniProtKB-KW"/>
</dbReference>
<dbReference type="CDD" id="cd06583">
    <property type="entry name" value="PGRP"/>
    <property type="match status" value="1"/>
</dbReference>
<dbReference type="PANTHER" id="PTHR30417:SF11">
    <property type="entry name" value="N-ACETYLMURAMOYL-L-ALANINE AMIDASE XLYA"/>
    <property type="match status" value="1"/>
</dbReference>
<feature type="domain" description="N-acetylmuramoyl-L-alanine amidase" evidence="10">
    <location>
        <begin position="23"/>
        <end position="168"/>
    </location>
</feature>
<keyword evidence="5" id="KW-0749">Sporulation</keyword>
<dbReference type="InterPro" id="IPR002502">
    <property type="entry name" value="Amidase_domain"/>
</dbReference>
<dbReference type="InterPro" id="IPR036505">
    <property type="entry name" value="Amidase/PGRP_sf"/>
</dbReference>
<dbReference type="GO" id="GO:0009253">
    <property type="term" value="P:peptidoglycan catabolic process"/>
    <property type="evidence" value="ECO:0007669"/>
    <property type="project" value="InterPro"/>
</dbReference>
<dbReference type="SMART" id="SM00644">
    <property type="entry name" value="Ami_2"/>
    <property type="match status" value="1"/>
</dbReference>
<evidence type="ECO:0000259" key="10">
    <source>
        <dbReference type="SMART" id="SM00644"/>
    </source>
</evidence>
<dbReference type="Pfam" id="PF01510">
    <property type="entry name" value="Amidase_2"/>
    <property type="match status" value="1"/>
</dbReference>
<dbReference type="InterPro" id="IPR051206">
    <property type="entry name" value="NAMLAA_amidase_2"/>
</dbReference>
<dbReference type="GO" id="GO:0030435">
    <property type="term" value="P:sporulation resulting in formation of a cellular spore"/>
    <property type="evidence" value="ECO:0007669"/>
    <property type="project" value="UniProtKB-KW"/>
</dbReference>
<dbReference type="Gene3D" id="3.40.80.10">
    <property type="entry name" value="Peptidoglycan recognition protein-like"/>
    <property type="match status" value="1"/>
</dbReference>
<evidence type="ECO:0000313" key="11">
    <source>
        <dbReference type="EMBL" id="MCP8970580.1"/>
    </source>
</evidence>
<comment type="similarity">
    <text evidence="2">Belongs to the N-acetylmuramoyl-L-alanine amidase 2 family.</text>
</comment>
<dbReference type="EMBL" id="JANCLT010000012">
    <property type="protein sequence ID" value="MCP8970580.1"/>
    <property type="molecule type" value="Genomic_DNA"/>
</dbReference>
<keyword evidence="6" id="KW-0178">Competence</keyword>
<dbReference type="SUPFAM" id="SSF55846">
    <property type="entry name" value="N-acetylmuramoyl-L-alanine amidase-like"/>
    <property type="match status" value="1"/>
</dbReference>
<comment type="catalytic activity">
    <reaction evidence="1">
        <text>Hydrolyzes the link between N-acetylmuramoyl residues and L-amino acid residues in certain cell-wall glycopeptides.</text>
        <dbReference type="EC" id="3.5.1.28"/>
    </reaction>
</comment>
<evidence type="ECO:0000256" key="4">
    <source>
        <dbReference type="ARBA" id="ARBA00022801"/>
    </source>
</evidence>
<evidence type="ECO:0000256" key="3">
    <source>
        <dbReference type="ARBA" id="ARBA00011901"/>
    </source>
</evidence>
<evidence type="ECO:0000256" key="1">
    <source>
        <dbReference type="ARBA" id="ARBA00001561"/>
    </source>
</evidence>
<keyword evidence="12" id="KW-1185">Reference proteome</keyword>
<reference evidence="11" key="1">
    <citation type="submission" date="2022-07" db="EMBL/GenBank/DDBJ databases">
        <authorList>
            <person name="Li W.-J."/>
            <person name="Deng Q.-Q."/>
        </authorList>
    </citation>
    <scope>NUCLEOTIDE SEQUENCE</scope>
    <source>
        <strain evidence="11">SYSU M60031</strain>
    </source>
</reference>
<gene>
    <name evidence="11" type="ORF">NK662_18845</name>
</gene>
<evidence type="ECO:0000256" key="5">
    <source>
        <dbReference type="ARBA" id="ARBA00022969"/>
    </source>
</evidence>
<dbReference type="PANTHER" id="PTHR30417">
    <property type="entry name" value="N-ACETYLMURAMOYL-L-ALANINE AMIDASE AMID"/>
    <property type="match status" value="1"/>
</dbReference>
<evidence type="ECO:0000256" key="9">
    <source>
        <dbReference type="ARBA" id="ARBA00032390"/>
    </source>
</evidence>
<accession>A0AA41XBU5</accession>
<protein>
    <recommendedName>
        <fullName evidence="3">N-acetylmuramoyl-L-alanine amidase</fullName>
        <ecNumber evidence="3">3.5.1.28</ecNumber>
    </recommendedName>
    <alternativeName>
        <fullName evidence="9">Autolysin</fullName>
    </alternativeName>
    <alternativeName>
        <fullName evidence="8">Cell wall hydrolase</fullName>
    </alternativeName>
</protein>
<evidence type="ECO:0000256" key="8">
    <source>
        <dbReference type="ARBA" id="ARBA00030881"/>
    </source>
</evidence>
<keyword evidence="7" id="KW-0961">Cell wall biogenesis/degradation</keyword>
<dbReference type="GO" id="GO:0008745">
    <property type="term" value="F:N-acetylmuramoyl-L-alanine amidase activity"/>
    <property type="evidence" value="ECO:0007669"/>
    <property type="project" value="UniProtKB-EC"/>
</dbReference>
<name>A0AA41XBU5_9BACI</name>
<evidence type="ECO:0000313" key="12">
    <source>
        <dbReference type="Proteomes" id="UP001156102"/>
    </source>
</evidence>
<proteinExistence type="inferred from homology"/>
<keyword evidence="4 11" id="KW-0378">Hydrolase</keyword>
<evidence type="ECO:0000256" key="7">
    <source>
        <dbReference type="ARBA" id="ARBA00023316"/>
    </source>
</evidence>
<comment type="caution">
    <text evidence="11">The sequence shown here is derived from an EMBL/GenBank/DDBJ whole genome shotgun (WGS) entry which is preliminary data.</text>
</comment>
<sequence length="258" mass="28184">MLTFESNVINGVPVEVRIIPNTNKDVRPGYAMTPKYVTAHETDNTDAGANADAHAKFLYNQAVGTTSRVACWHITVDENKAIQHIPFDENAWAAGDGGNGTGNRQSIHMELCVNAGGNFEKTKDNAARIAAYLLNRFNIPVSTNFVQHNKWSGKNCPSTIRATGAWPALVAKVQEYQKGVVKMAATYVRTGGYAGDALKEVHGLLLQKNWGYTPARKSDGTLEFTVGGFTSDAPSQAALAELEQFLVGHKYWYDKFTV</sequence>
<dbReference type="AlphaFoldDB" id="A0AA41XBU5"/>
<dbReference type="GO" id="GO:0030420">
    <property type="term" value="P:establishment of competence for transformation"/>
    <property type="evidence" value="ECO:0007669"/>
    <property type="project" value="UniProtKB-KW"/>
</dbReference>
<organism evidence="11 12">
    <name type="scientific">Ectobacillus ponti</name>
    <dbReference type="NCBI Taxonomy" id="2961894"/>
    <lineage>
        <taxon>Bacteria</taxon>
        <taxon>Bacillati</taxon>
        <taxon>Bacillota</taxon>
        <taxon>Bacilli</taxon>
        <taxon>Bacillales</taxon>
        <taxon>Bacillaceae</taxon>
        <taxon>Ectobacillus</taxon>
    </lineage>
</organism>
<dbReference type="Proteomes" id="UP001156102">
    <property type="component" value="Unassembled WGS sequence"/>
</dbReference>
<dbReference type="GO" id="GO:0009254">
    <property type="term" value="P:peptidoglycan turnover"/>
    <property type="evidence" value="ECO:0007669"/>
    <property type="project" value="TreeGrafter"/>
</dbReference>
<dbReference type="EC" id="3.5.1.28" evidence="3"/>
<dbReference type="RefSeq" id="WP_254760495.1">
    <property type="nucleotide sequence ID" value="NZ_JANCLT010000012.1"/>
</dbReference>